<keyword evidence="5" id="KW-0687">Ribonucleoprotein</keyword>
<dbReference type="OrthoDB" id="19439at2759"/>
<dbReference type="GO" id="GO:0006412">
    <property type="term" value="P:translation"/>
    <property type="evidence" value="ECO:0007669"/>
    <property type="project" value="InterPro"/>
</dbReference>
<protein>
    <recommendedName>
        <fullName evidence="6">Large ribosomal subunit protein mL49</fullName>
    </recommendedName>
    <alternativeName>
        <fullName evidence="7">39S ribosomal protein L49, mitochondrial</fullName>
    </alternativeName>
</protein>
<evidence type="ECO:0000256" key="7">
    <source>
        <dbReference type="ARBA" id="ARBA00035545"/>
    </source>
</evidence>
<dbReference type="Proteomes" id="UP000085678">
    <property type="component" value="Unplaced"/>
</dbReference>
<evidence type="ECO:0000313" key="9">
    <source>
        <dbReference type="RefSeq" id="XP_013410396.1"/>
    </source>
</evidence>
<dbReference type="FunFam" id="3.30.780.10:FF:000009">
    <property type="entry name" value="39S ribosomal protein L49, mitochondrial"/>
    <property type="match status" value="1"/>
</dbReference>
<dbReference type="GeneID" id="106173728"/>
<evidence type="ECO:0000256" key="1">
    <source>
        <dbReference type="ARBA" id="ARBA00004173"/>
    </source>
</evidence>
<dbReference type="AlphaFoldDB" id="A0A1S3JJT3"/>
<dbReference type="GO" id="GO:0003735">
    <property type="term" value="F:structural constituent of ribosome"/>
    <property type="evidence" value="ECO:0007669"/>
    <property type="project" value="InterPro"/>
</dbReference>
<dbReference type="Pfam" id="PF05046">
    <property type="entry name" value="Img2"/>
    <property type="match status" value="2"/>
</dbReference>
<organism evidence="8 9">
    <name type="scientific">Lingula anatina</name>
    <name type="common">Brachiopod</name>
    <name type="synonym">Lingula unguis</name>
    <dbReference type="NCBI Taxonomy" id="7574"/>
    <lineage>
        <taxon>Eukaryota</taxon>
        <taxon>Metazoa</taxon>
        <taxon>Spiralia</taxon>
        <taxon>Lophotrochozoa</taxon>
        <taxon>Brachiopoda</taxon>
        <taxon>Linguliformea</taxon>
        <taxon>Lingulata</taxon>
        <taxon>Lingulida</taxon>
        <taxon>Linguloidea</taxon>
        <taxon>Lingulidae</taxon>
        <taxon>Lingula</taxon>
    </lineage>
</organism>
<evidence type="ECO:0000256" key="6">
    <source>
        <dbReference type="ARBA" id="ARBA00035191"/>
    </source>
</evidence>
<keyword evidence="8" id="KW-1185">Reference proteome</keyword>
<dbReference type="PANTHER" id="PTHR13477">
    <property type="entry name" value="MITOCHONDRIAL 39S RIBOSOMAL PROTEIN L49"/>
    <property type="match status" value="1"/>
</dbReference>
<keyword evidence="3 9" id="KW-0689">Ribosomal protein</keyword>
<dbReference type="InParanoid" id="A0A1S3JJT3"/>
<dbReference type="FunCoup" id="A0A1S3JJT3">
    <property type="interactions" value="1590"/>
</dbReference>
<dbReference type="PANTHER" id="PTHR13477:SF0">
    <property type="entry name" value="LARGE RIBOSOMAL SUBUNIT PROTEIN ML49"/>
    <property type="match status" value="1"/>
</dbReference>
<dbReference type="Gene3D" id="3.30.780.10">
    <property type="entry name" value="SUI1-like domain"/>
    <property type="match status" value="2"/>
</dbReference>
<dbReference type="KEGG" id="lak:106173728"/>
<dbReference type="RefSeq" id="XP_013410396.1">
    <property type="nucleotide sequence ID" value="XM_013554942.1"/>
</dbReference>
<name>A0A1S3JJT3_LINAN</name>
<gene>
    <name evidence="9" type="primary">LOC106173728</name>
</gene>
<accession>A0A1S3JJT3</accession>
<dbReference type="InterPro" id="IPR007740">
    <property type="entry name" value="Ribosomal_mL49"/>
</dbReference>
<reference evidence="9" key="1">
    <citation type="submission" date="2025-08" db="UniProtKB">
        <authorList>
            <consortium name="RefSeq"/>
        </authorList>
    </citation>
    <scope>IDENTIFICATION</scope>
    <source>
        <tissue evidence="9">Gonads</tissue>
    </source>
</reference>
<evidence type="ECO:0000313" key="8">
    <source>
        <dbReference type="Proteomes" id="UP000085678"/>
    </source>
</evidence>
<evidence type="ECO:0000256" key="3">
    <source>
        <dbReference type="ARBA" id="ARBA00022980"/>
    </source>
</evidence>
<evidence type="ECO:0000256" key="4">
    <source>
        <dbReference type="ARBA" id="ARBA00023128"/>
    </source>
</evidence>
<dbReference type="GO" id="GO:0005762">
    <property type="term" value="C:mitochondrial large ribosomal subunit"/>
    <property type="evidence" value="ECO:0007669"/>
    <property type="project" value="TreeGrafter"/>
</dbReference>
<evidence type="ECO:0000256" key="5">
    <source>
        <dbReference type="ARBA" id="ARBA00023274"/>
    </source>
</evidence>
<evidence type="ECO:0000256" key="2">
    <source>
        <dbReference type="ARBA" id="ARBA00005677"/>
    </source>
</evidence>
<comment type="subcellular location">
    <subcellularLocation>
        <location evidence="1">Mitochondrion</location>
    </subcellularLocation>
</comment>
<dbReference type="STRING" id="7574.A0A1S3JJT3"/>
<comment type="similarity">
    <text evidence="2">Belongs to the mitochondrion-specific ribosomal protein mL49 family.</text>
</comment>
<sequence length="323" mass="36958">MAAAIKSCVRSGSLQKCLNLTFRRACSILGTGNVIYGEEVDKKVRVKGTLTDVEVSTDPEEWKYVERLLPKNTIPDPPDHRTPSGWVPPAENIAGKYPYCIRRTKNHMYPVYYQEDKDKRHLTKIRYITGDVWSREIAIINMAAAIKSCVRSGSLQKCLNLTFRRACSILGTGNVIYGEEVDKKVRVKGTLTDVEVSTDPEEWKYVERLLPKDTIPDPPDHRTPSGWVPPAENIAGKYPYCISRTKNHMYPVYYQEDKDKRHLTKIRYITGDVWAFEADLRAHLEKMNPGKIILTRVFETAGIVHVKGIYLEHVTKFLLDRGF</sequence>
<keyword evidence="4" id="KW-0496">Mitochondrion</keyword>
<proteinExistence type="inferred from homology"/>